<evidence type="ECO:0000259" key="4">
    <source>
        <dbReference type="PROSITE" id="PS50949"/>
    </source>
</evidence>
<dbReference type="EMBL" id="PPXF01000065">
    <property type="protein sequence ID" value="POH59604.1"/>
    <property type="molecule type" value="Genomic_DNA"/>
</dbReference>
<dbReference type="Proteomes" id="UP000237340">
    <property type="component" value="Unassembled WGS sequence"/>
</dbReference>
<organism evidence="5 7">
    <name type="scientific">Cryobacterium zongtaii</name>
    <dbReference type="NCBI Taxonomy" id="1259217"/>
    <lineage>
        <taxon>Bacteria</taxon>
        <taxon>Bacillati</taxon>
        <taxon>Actinomycetota</taxon>
        <taxon>Actinomycetes</taxon>
        <taxon>Micrococcales</taxon>
        <taxon>Microbacteriaceae</taxon>
        <taxon>Cryobacterium</taxon>
    </lineage>
</organism>
<dbReference type="PRINTS" id="PR00033">
    <property type="entry name" value="HTHASNC"/>
</dbReference>
<evidence type="ECO:0000313" key="8">
    <source>
        <dbReference type="Proteomes" id="UP000237340"/>
    </source>
</evidence>
<dbReference type="Gene3D" id="1.20.120.530">
    <property type="entry name" value="GntR ligand-binding domain-like"/>
    <property type="match status" value="1"/>
</dbReference>
<dbReference type="InterPro" id="IPR011711">
    <property type="entry name" value="GntR_C"/>
</dbReference>
<keyword evidence="2" id="KW-0238">DNA-binding</keyword>
<dbReference type="PRINTS" id="PR00035">
    <property type="entry name" value="HTHGNTR"/>
</dbReference>
<dbReference type="OrthoDB" id="7989071at2"/>
<dbReference type="AlphaFoldDB" id="A0A2S3Z5Z2"/>
<dbReference type="InterPro" id="IPR000485">
    <property type="entry name" value="AsnC-type_HTH_dom"/>
</dbReference>
<dbReference type="PANTHER" id="PTHR43537">
    <property type="entry name" value="TRANSCRIPTIONAL REGULATOR, GNTR FAMILY"/>
    <property type="match status" value="1"/>
</dbReference>
<evidence type="ECO:0000256" key="2">
    <source>
        <dbReference type="ARBA" id="ARBA00023125"/>
    </source>
</evidence>
<dbReference type="GO" id="GO:0003700">
    <property type="term" value="F:DNA-binding transcription factor activity"/>
    <property type="evidence" value="ECO:0007669"/>
    <property type="project" value="InterPro"/>
</dbReference>
<dbReference type="SMART" id="SM00345">
    <property type="entry name" value="HTH_GNTR"/>
    <property type="match status" value="1"/>
</dbReference>
<keyword evidence="8" id="KW-1185">Reference proteome</keyword>
<dbReference type="PANTHER" id="PTHR43537:SF24">
    <property type="entry name" value="GLUCONATE OPERON TRANSCRIPTIONAL REPRESSOR"/>
    <property type="match status" value="1"/>
</dbReference>
<proteinExistence type="predicted"/>
<evidence type="ECO:0000313" key="7">
    <source>
        <dbReference type="Proteomes" id="UP000237104"/>
    </source>
</evidence>
<protein>
    <submittedName>
        <fullName evidence="5">GntR family transcriptional regulator</fullName>
    </submittedName>
</protein>
<evidence type="ECO:0000256" key="1">
    <source>
        <dbReference type="ARBA" id="ARBA00023015"/>
    </source>
</evidence>
<gene>
    <name evidence="5" type="ORF">C3B59_17050</name>
    <name evidence="6" type="ORF">C3B61_15610</name>
</gene>
<name>A0A2S3Z5Z2_9MICO</name>
<dbReference type="InterPro" id="IPR036388">
    <property type="entry name" value="WH-like_DNA-bd_sf"/>
</dbReference>
<dbReference type="SUPFAM" id="SSF46785">
    <property type="entry name" value="Winged helix' DNA-binding domain"/>
    <property type="match status" value="1"/>
</dbReference>
<comment type="caution">
    <text evidence="5">The sequence shown here is derived from an EMBL/GenBank/DDBJ whole genome shotgun (WGS) entry which is preliminary data.</text>
</comment>
<dbReference type="InterPro" id="IPR008920">
    <property type="entry name" value="TF_FadR/GntR_C"/>
</dbReference>
<reference evidence="7 8" key="1">
    <citation type="submission" date="2018-01" db="EMBL/GenBank/DDBJ databases">
        <title>Cryobacterium sp. nov., from glaciers in China.</title>
        <authorList>
            <person name="Liu Q."/>
            <person name="Xin Y.-H."/>
        </authorList>
    </citation>
    <scope>NUCLEOTIDE SEQUENCE [LARGE SCALE GENOMIC DNA]</scope>
    <source>
        <strain evidence="5 7">TMB1-8</strain>
        <strain evidence="6 8">TMN-42</strain>
    </source>
</reference>
<dbReference type="CDD" id="cd07377">
    <property type="entry name" value="WHTH_GntR"/>
    <property type="match status" value="1"/>
</dbReference>
<accession>A0A2S3Z9T9</accession>
<dbReference type="InterPro" id="IPR000524">
    <property type="entry name" value="Tscrpt_reg_HTH_GntR"/>
</dbReference>
<sequence>MHYVLLHTIIGMTIYSELHRLVVSGQLDPKVRIAEADLATRLGVSRTPIREALHRLEGDGLVIAQGRGVRVKVMAIPELADLLSARAGLEGWAVFQAAQRVSAGELPPAALAELAQLADSAASHTRAGDLEQGVDFNRLFHERSAALASNAAISATLALWWDRITVSTKHTLHTPERVEQVDREHRVIIDAVLGGDAAAARDAVEKHILNTRETLLALNEGPQQ</sequence>
<dbReference type="Pfam" id="PF00392">
    <property type="entry name" value="GntR"/>
    <property type="match status" value="1"/>
</dbReference>
<dbReference type="EMBL" id="PPXD01000026">
    <property type="protein sequence ID" value="POH62307.1"/>
    <property type="molecule type" value="Genomic_DNA"/>
</dbReference>
<accession>A0A2S3Z5Z2</accession>
<dbReference type="SUPFAM" id="SSF48008">
    <property type="entry name" value="GntR ligand-binding domain-like"/>
    <property type="match status" value="1"/>
</dbReference>
<feature type="domain" description="HTH gntR-type" evidence="4">
    <location>
        <begin position="8"/>
        <end position="74"/>
    </location>
</feature>
<dbReference type="Proteomes" id="UP000237104">
    <property type="component" value="Unassembled WGS sequence"/>
</dbReference>
<dbReference type="GO" id="GO:0043565">
    <property type="term" value="F:sequence-specific DNA binding"/>
    <property type="evidence" value="ECO:0007669"/>
    <property type="project" value="InterPro"/>
</dbReference>
<dbReference type="InterPro" id="IPR036390">
    <property type="entry name" value="WH_DNA-bd_sf"/>
</dbReference>
<dbReference type="Pfam" id="PF07729">
    <property type="entry name" value="FCD"/>
    <property type="match status" value="1"/>
</dbReference>
<evidence type="ECO:0000313" key="6">
    <source>
        <dbReference type="EMBL" id="POH62307.1"/>
    </source>
</evidence>
<keyword evidence="3" id="KW-0804">Transcription</keyword>
<keyword evidence="1" id="KW-0805">Transcription regulation</keyword>
<dbReference type="SMART" id="SM00895">
    <property type="entry name" value="FCD"/>
    <property type="match status" value="1"/>
</dbReference>
<dbReference type="PROSITE" id="PS50949">
    <property type="entry name" value="HTH_GNTR"/>
    <property type="match status" value="1"/>
</dbReference>
<evidence type="ECO:0000256" key="3">
    <source>
        <dbReference type="ARBA" id="ARBA00023163"/>
    </source>
</evidence>
<dbReference type="Gene3D" id="1.10.10.10">
    <property type="entry name" value="Winged helix-like DNA-binding domain superfamily/Winged helix DNA-binding domain"/>
    <property type="match status" value="1"/>
</dbReference>
<evidence type="ECO:0000313" key="5">
    <source>
        <dbReference type="EMBL" id="POH59604.1"/>
    </source>
</evidence>